<gene>
    <name evidence="2" type="ORF">PPACK8108_LOCUS22657</name>
</gene>
<dbReference type="AlphaFoldDB" id="A0AAV0BKR4"/>
<name>A0AAV0BKR4_PHAPC</name>
<organism evidence="2 3">
    <name type="scientific">Phakopsora pachyrhizi</name>
    <name type="common">Asian soybean rust disease fungus</name>
    <dbReference type="NCBI Taxonomy" id="170000"/>
    <lineage>
        <taxon>Eukaryota</taxon>
        <taxon>Fungi</taxon>
        <taxon>Dikarya</taxon>
        <taxon>Basidiomycota</taxon>
        <taxon>Pucciniomycotina</taxon>
        <taxon>Pucciniomycetes</taxon>
        <taxon>Pucciniales</taxon>
        <taxon>Phakopsoraceae</taxon>
        <taxon>Phakopsora</taxon>
    </lineage>
</organism>
<keyword evidence="1" id="KW-0472">Membrane</keyword>
<evidence type="ECO:0000256" key="1">
    <source>
        <dbReference type="SAM" id="Phobius"/>
    </source>
</evidence>
<feature type="transmembrane region" description="Helical" evidence="1">
    <location>
        <begin position="31"/>
        <end position="52"/>
    </location>
</feature>
<keyword evidence="1" id="KW-1133">Transmembrane helix</keyword>
<evidence type="ECO:0000313" key="3">
    <source>
        <dbReference type="Proteomes" id="UP001153365"/>
    </source>
</evidence>
<dbReference type="EMBL" id="CALTRL010005912">
    <property type="protein sequence ID" value="CAH7687812.1"/>
    <property type="molecule type" value="Genomic_DNA"/>
</dbReference>
<keyword evidence="1" id="KW-0812">Transmembrane</keyword>
<protein>
    <submittedName>
        <fullName evidence="2">Uncharacterized protein</fullName>
    </submittedName>
</protein>
<evidence type="ECO:0000313" key="2">
    <source>
        <dbReference type="EMBL" id="CAH7687812.1"/>
    </source>
</evidence>
<keyword evidence="3" id="KW-1185">Reference proteome</keyword>
<dbReference type="Proteomes" id="UP001153365">
    <property type="component" value="Unassembled WGS sequence"/>
</dbReference>
<feature type="transmembrane region" description="Helical" evidence="1">
    <location>
        <begin position="59"/>
        <end position="79"/>
    </location>
</feature>
<comment type="caution">
    <text evidence="2">The sequence shown here is derived from an EMBL/GenBank/DDBJ whole genome shotgun (WGS) entry which is preliminary data.</text>
</comment>
<sequence length="83" mass="9533">MILPSVKLIISFFLVFTVGSRKSFRNLFTGTFLFIIVIQFPQCIPITISPLLKSIEPYIWTPPTSSFFFFFISEIYVIGSLKS</sequence>
<reference evidence="2" key="1">
    <citation type="submission" date="2022-06" db="EMBL/GenBank/DDBJ databases">
        <authorList>
            <consortium name="SYNGENTA / RWTH Aachen University"/>
        </authorList>
    </citation>
    <scope>NUCLEOTIDE SEQUENCE</scope>
</reference>
<accession>A0AAV0BKR4</accession>
<proteinExistence type="predicted"/>